<dbReference type="InterPro" id="IPR016047">
    <property type="entry name" value="M23ase_b-sheet_dom"/>
</dbReference>
<keyword evidence="2" id="KW-0812">Transmembrane</keyword>
<keyword evidence="5" id="KW-1185">Reference proteome</keyword>
<dbReference type="EMBL" id="CP069798">
    <property type="protein sequence ID" value="QRQ81646.1"/>
    <property type="molecule type" value="Genomic_DNA"/>
</dbReference>
<name>A0A892ZIV1_9NEIS</name>
<dbReference type="InterPro" id="IPR050570">
    <property type="entry name" value="Cell_wall_metabolism_enzyme"/>
</dbReference>
<evidence type="ECO:0000259" key="3">
    <source>
        <dbReference type="Pfam" id="PF01551"/>
    </source>
</evidence>
<keyword evidence="2" id="KW-0472">Membrane</keyword>
<keyword evidence="2" id="KW-1133">Transmembrane helix</keyword>
<proteinExistence type="predicted"/>
<organism evidence="4 5">
    <name type="scientific">Paralysiella testudinis</name>
    <dbReference type="NCBI Taxonomy" id="2809020"/>
    <lineage>
        <taxon>Bacteria</taxon>
        <taxon>Pseudomonadati</taxon>
        <taxon>Pseudomonadota</taxon>
        <taxon>Betaproteobacteria</taxon>
        <taxon>Neisseriales</taxon>
        <taxon>Neisseriaceae</taxon>
        <taxon>Paralysiella</taxon>
    </lineage>
</organism>
<dbReference type="InterPro" id="IPR011055">
    <property type="entry name" value="Dup_hybrid_motif"/>
</dbReference>
<protein>
    <submittedName>
        <fullName evidence="4">M23 family metallopeptidase</fullName>
    </submittedName>
</protein>
<dbReference type="SUPFAM" id="SSF51261">
    <property type="entry name" value="Duplicated hybrid motif"/>
    <property type="match status" value="1"/>
</dbReference>
<dbReference type="CDD" id="cd12797">
    <property type="entry name" value="M23_peptidase"/>
    <property type="match status" value="1"/>
</dbReference>
<evidence type="ECO:0000256" key="1">
    <source>
        <dbReference type="ARBA" id="ARBA00022729"/>
    </source>
</evidence>
<dbReference type="KEGG" id="ptes:JQU52_13275"/>
<dbReference type="FunFam" id="2.70.70.10:FF:000006">
    <property type="entry name" value="M23 family peptidase"/>
    <property type="match status" value="1"/>
</dbReference>
<evidence type="ECO:0000313" key="4">
    <source>
        <dbReference type="EMBL" id="QRQ81646.1"/>
    </source>
</evidence>
<dbReference type="AlphaFoldDB" id="A0A892ZIV1"/>
<evidence type="ECO:0000313" key="5">
    <source>
        <dbReference type="Proteomes" id="UP000653156"/>
    </source>
</evidence>
<dbReference type="RefSeq" id="WP_230338944.1">
    <property type="nucleotide sequence ID" value="NZ_CP069798.1"/>
</dbReference>
<feature type="transmembrane region" description="Helical" evidence="2">
    <location>
        <begin position="33"/>
        <end position="53"/>
    </location>
</feature>
<dbReference type="Proteomes" id="UP000653156">
    <property type="component" value="Chromosome"/>
</dbReference>
<dbReference type="Pfam" id="PF01551">
    <property type="entry name" value="Peptidase_M23"/>
    <property type="match status" value="1"/>
</dbReference>
<dbReference type="PANTHER" id="PTHR21666:SF289">
    <property type="entry name" value="L-ALA--D-GLU ENDOPEPTIDASE"/>
    <property type="match status" value="1"/>
</dbReference>
<dbReference type="GO" id="GO:0004222">
    <property type="term" value="F:metalloendopeptidase activity"/>
    <property type="evidence" value="ECO:0007669"/>
    <property type="project" value="TreeGrafter"/>
</dbReference>
<dbReference type="PANTHER" id="PTHR21666">
    <property type="entry name" value="PEPTIDASE-RELATED"/>
    <property type="match status" value="1"/>
</dbReference>
<feature type="domain" description="M23ase beta-sheet core" evidence="3">
    <location>
        <begin position="183"/>
        <end position="277"/>
    </location>
</feature>
<accession>A0A892ZIV1</accession>
<dbReference type="Gene3D" id="2.70.70.10">
    <property type="entry name" value="Glucose Permease (Domain IIA)"/>
    <property type="match status" value="1"/>
</dbReference>
<gene>
    <name evidence="4" type="ORF">JQU52_13275</name>
</gene>
<evidence type="ECO:0000256" key="2">
    <source>
        <dbReference type="SAM" id="Phobius"/>
    </source>
</evidence>
<sequence>MNQRKRATVLIIDEQSTRSIGISHTMLKAIKPALWTLSISTTVLAAALSYLAWQHWQTQQQAAELAQEVTDLQQFTSAEIEAKLKGLSQSERTVLQLQQYLNARGVDVKPISSEPPAGTPNDAAGGPEIKLAAPVPYMQHYSEQTENLLSTLRKIPLGVPHKGSISSRFGMRANPFSGQGAEGHNGLDFRGQIGEPIHATADGTVILAGTQNGYGNVVKIQHGYGYQTLYGHLSAIDVKNGQKIKAGDIIGKLGNTGRSTGPHLHYEVRRNDGFHDPENFLTLGHLQDNSNHVQQ</sequence>
<keyword evidence="1" id="KW-0732">Signal</keyword>
<reference evidence="4" key="1">
    <citation type="submission" date="2021-02" db="EMBL/GenBank/DDBJ databases">
        <title>Neisseriaceae sp. 26B isolated from the cloaca of a Common Toad-headed Turtle (Mesoclemmys nasuta).</title>
        <authorList>
            <person name="Spergser J."/>
            <person name="Busse H.-J."/>
        </authorList>
    </citation>
    <scope>NUCLEOTIDE SEQUENCE</scope>
    <source>
        <strain evidence="4">26B</strain>
    </source>
</reference>